<dbReference type="OrthoDB" id="419768at2759"/>
<keyword evidence="1" id="KW-0479">Metal-binding</keyword>
<evidence type="ECO:0000313" key="5">
    <source>
        <dbReference type="Proteomes" id="UP000075714"/>
    </source>
</evidence>
<dbReference type="SMART" id="SM00239">
    <property type="entry name" value="C2"/>
    <property type="match status" value="1"/>
</dbReference>
<dbReference type="Gene3D" id="2.60.40.150">
    <property type="entry name" value="C2 domain"/>
    <property type="match status" value="1"/>
</dbReference>
<organism evidence="4 5">
    <name type="scientific">Gonium pectorale</name>
    <name type="common">Green alga</name>
    <dbReference type="NCBI Taxonomy" id="33097"/>
    <lineage>
        <taxon>Eukaryota</taxon>
        <taxon>Viridiplantae</taxon>
        <taxon>Chlorophyta</taxon>
        <taxon>core chlorophytes</taxon>
        <taxon>Chlorophyceae</taxon>
        <taxon>CS clade</taxon>
        <taxon>Chlamydomonadales</taxon>
        <taxon>Volvocaceae</taxon>
        <taxon>Gonium</taxon>
    </lineage>
</organism>
<name>A0A150GAM1_GONPE</name>
<feature type="domain" description="C2" evidence="3">
    <location>
        <begin position="1"/>
        <end position="109"/>
    </location>
</feature>
<dbReference type="EMBL" id="LSYV01000040">
    <property type="protein sequence ID" value="KXZ46896.1"/>
    <property type="molecule type" value="Genomic_DNA"/>
</dbReference>
<comment type="caution">
    <text evidence="4">The sequence shown here is derived from an EMBL/GenBank/DDBJ whole genome shotgun (WGS) entry which is preliminary data.</text>
</comment>
<dbReference type="PANTHER" id="PTHR45911">
    <property type="entry name" value="C2 DOMAIN-CONTAINING PROTEIN"/>
    <property type="match status" value="1"/>
</dbReference>
<evidence type="ECO:0000313" key="4">
    <source>
        <dbReference type="EMBL" id="KXZ46896.1"/>
    </source>
</evidence>
<dbReference type="Proteomes" id="UP000075714">
    <property type="component" value="Unassembled WGS sequence"/>
</dbReference>
<evidence type="ECO:0000259" key="3">
    <source>
        <dbReference type="PROSITE" id="PS50004"/>
    </source>
</evidence>
<dbReference type="PROSITE" id="PS50004">
    <property type="entry name" value="C2"/>
    <property type="match status" value="1"/>
</dbReference>
<protein>
    <recommendedName>
        <fullName evidence="3">C2 domain-containing protein</fullName>
    </recommendedName>
</protein>
<dbReference type="Pfam" id="PF00168">
    <property type="entry name" value="C2"/>
    <property type="match status" value="1"/>
</dbReference>
<evidence type="ECO:0000256" key="2">
    <source>
        <dbReference type="ARBA" id="ARBA00022837"/>
    </source>
</evidence>
<dbReference type="AlphaFoldDB" id="A0A150GAM1"/>
<dbReference type="SUPFAM" id="SSF49562">
    <property type="entry name" value="C2 domain (Calcium/lipid-binding domain, CaLB)"/>
    <property type="match status" value="1"/>
</dbReference>
<dbReference type="InterPro" id="IPR000008">
    <property type="entry name" value="C2_dom"/>
</dbReference>
<gene>
    <name evidence="4" type="ORF">GPECTOR_39g390</name>
</gene>
<keyword evidence="2" id="KW-0106">Calcium</keyword>
<dbReference type="STRING" id="33097.A0A150GAM1"/>
<proteinExistence type="predicted"/>
<reference evidence="5" key="1">
    <citation type="journal article" date="2016" name="Nat. Commun.">
        <title>The Gonium pectorale genome demonstrates co-option of cell cycle regulation during the evolution of multicellularity.</title>
        <authorList>
            <person name="Hanschen E.R."/>
            <person name="Marriage T.N."/>
            <person name="Ferris P.J."/>
            <person name="Hamaji T."/>
            <person name="Toyoda A."/>
            <person name="Fujiyama A."/>
            <person name="Neme R."/>
            <person name="Noguchi H."/>
            <person name="Minakuchi Y."/>
            <person name="Suzuki M."/>
            <person name="Kawai-Toyooka H."/>
            <person name="Smith D.R."/>
            <person name="Sparks H."/>
            <person name="Anderson J."/>
            <person name="Bakaric R."/>
            <person name="Luria V."/>
            <person name="Karger A."/>
            <person name="Kirschner M.W."/>
            <person name="Durand P.M."/>
            <person name="Michod R.E."/>
            <person name="Nozaki H."/>
            <person name="Olson B.J."/>
        </authorList>
    </citation>
    <scope>NUCLEOTIDE SEQUENCE [LARGE SCALE GENOMIC DNA]</scope>
    <source>
        <strain evidence="5">NIES-2863</strain>
    </source>
</reference>
<dbReference type="GO" id="GO:0046872">
    <property type="term" value="F:metal ion binding"/>
    <property type="evidence" value="ECO:0007669"/>
    <property type="project" value="UniProtKB-KW"/>
</dbReference>
<sequence>MAVTEYLARLTIVSANDLPKTDRLSKIDPYFVINVNGQQFKTSVKDDNENPVFNESFYPRVQRGGQGLLSGQLELHLYDEDTFSDSYVAKYAYDLSTFTPSQLDKPLTFNLEYVKDKYKSQNRSPTITIKLDGLVQSFSSLRTMFAAMPGFLTNDVNHACYIPIQESNGLIYVGVEYEANGKIDFKVYLTRPGAPLYLDMLVLSGRQYTKVRRRLYKDGHMVTPGLVVFEELKVDDVPLNMDFNQLGLIVFDSQQLSRTNADQVVTAHGWKGAMTFAMATKVLHNVEIDMHNQEIYMTVDPGETLLLVDYDKDDADIKLAVLANPSTTNKAYDLTVRGQNVKKMTELYVPPVPKLGGRVQVTRLFELDDLQYGTRFEDIEILRYQLSNPRQYTIQGITRLMG</sequence>
<keyword evidence="5" id="KW-1185">Reference proteome</keyword>
<evidence type="ECO:0000256" key="1">
    <source>
        <dbReference type="ARBA" id="ARBA00022723"/>
    </source>
</evidence>
<accession>A0A150GAM1</accession>
<dbReference type="InterPro" id="IPR035892">
    <property type="entry name" value="C2_domain_sf"/>
</dbReference>
<dbReference type="CDD" id="cd00030">
    <property type="entry name" value="C2"/>
    <property type="match status" value="1"/>
</dbReference>